<name>A0A0P1FZ81_9RHOB</name>
<organism evidence="1 2">
    <name type="scientific">Tropicibacter naphthalenivorans</name>
    <dbReference type="NCBI Taxonomy" id="441103"/>
    <lineage>
        <taxon>Bacteria</taxon>
        <taxon>Pseudomonadati</taxon>
        <taxon>Pseudomonadota</taxon>
        <taxon>Alphaproteobacteria</taxon>
        <taxon>Rhodobacterales</taxon>
        <taxon>Roseobacteraceae</taxon>
        <taxon>Tropicibacter</taxon>
    </lineage>
</organism>
<dbReference type="EMBL" id="CYSE01000001">
    <property type="protein sequence ID" value="CUH74656.1"/>
    <property type="molecule type" value="Genomic_DNA"/>
</dbReference>
<protein>
    <submittedName>
        <fullName evidence="1">Uncharacterized protein</fullName>
    </submittedName>
</protein>
<keyword evidence="2" id="KW-1185">Reference proteome</keyword>
<dbReference type="RefSeq" id="WP_058245605.1">
    <property type="nucleotide sequence ID" value="NZ_CYSE01000001.1"/>
</dbReference>
<accession>A0A0P1FZ81</accession>
<gene>
    <name evidence="1" type="ORF">TRN7648_00009</name>
</gene>
<evidence type="ECO:0000313" key="2">
    <source>
        <dbReference type="Proteomes" id="UP000054935"/>
    </source>
</evidence>
<dbReference type="AlphaFoldDB" id="A0A0P1FZ81"/>
<dbReference type="InterPro" id="IPR046574">
    <property type="entry name" value="DUF6634"/>
</dbReference>
<dbReference type="STRING" id="441103.TRN7648_00009"/>
<proteinExistence type="predicted"/>
<dbReference type="Proteomes" id="UP000054935">
    <property type="component" value="Unassembled WGS sequence"/>
</dbReference>
<evidence type="ECO:0000313" key="1">
    <source>
        <dbReference type="EMBL" id="CUH74656.1"/>
    </source>
</evidence>
<dbReference type="Pfam" id="PF20339">
    <property type="entry name" value="DUF6634"/>
    <property type="match status" value="1"/>
</dbReference>
<reference evidence="1 2" key="1">
    <citation type="submission" date="2015-09" db="EMBL/GenBank/DDBJ databases">
        <authorList>
            <consortium name="Swine Surveillance"/>
        </authorList>
    </citation>
    <scope>NUCLEOTIDE SEQUENCE [LARGE SCALE GENOMIC DNA]</scope>
    <source>
        <strain evidence="1 2">CECT 7648</strain>
    </source>
</reference>
<dbReference type="OrthoDB" id="7870532at2"/>
<sequence>MASEEHARRTLNRFITSFNAALAGPPTDPLDPEVAHIELWATAVVGSNLVLAGWTERHPVFGETKVWTSRLIHITADQKWARTASRWYSLGKPFSAEMEELFPGAQHLEAAISSSPDFVTVPMEVAVRAMADFPNLMTKLAAGSACKDLVPQFEEIEAKWPPTDGVARH</sequence>